<sequence length="24" mass="2829">HNMYIVAQSVDNYTKSDRFSKLIV</sequence>
<protein>
    <submittedName>
        <fullName evidence="1">Uncharacterized protein</fullName>
    </submittedName>
</protein>
<comment type="caution">
    <text evidence="1">The sequence shown here is derived from an EMBL/GenBank/DDBJ whole genome shotgun (WGS) entry which is preliminary data.</text>
</comment>
<accession>A0A0F9NDX5</accession>
<gene>
    <name evidence="1" type="ORF">LCGC14_0978460</name>
</gene>
<name>A0A0F9NDX5_9ZZZZ</name>
<dbReference type="AlphaFoldDB" id="A0A0F9NDX5"/>
<reference evidence="1" key="1">
    <citation type="journal article" date="2015" name="Nature">
        <title>Complex archaea that bridge the gap between prokaryotes and eukaryotes.</title>
        <authorList>
            <person name="Spang A."/>
            <person name="Saw J.H."/>
            <person name="Jorgensen S.L."/>
            <person name="Zaremba-Niedzwiedzka K."/>
            <person name="Martijn J."/>
            <person name="Lind A.E."/>
            <person name="van Eijk R."/>
            <person name="Schleper C."/>
            <person name="Guy L."/>
            <person name="Ettema T.J."/>
        </authorList>
    </citation>
    <scope>NUCLEOTIDE SEQUENCE</scope>
</reference>
<evidence type="ECO:0000313" key="1">
    <source>
        <dbReference type="EMBL" id="KKN16174.1"/>
    </source>
</evidence>
<dbReference type="EMBL" id="LAZR01003640">
    <property type="protein sequence ID" value="KKN16174.1"/>
    <property type="molecule type" value="Genomic_DNA"/>
</dbReference>
<feature type="non-terminal residue" evidence="1">
    <location>
        <position position="1"/>
    </location>
</feature>
<proteinExistence type="predicted"/>
<organism evidence="1">
    <name type="scientific">marine sediment metagenome</name>
    <dbReference type="NCBI Taxonomy" id="412755"/>
    <lineage>
        <taxon>unclassified sequences</taxon>
        <taxon>metagenomes</taxon>
        <taxon>ecological metagenomes</taxon>
    </lineage>
</organism>